<keyword evidence="6" id="KW-1185">Reference proteome</keyword>
<comment type="caution">
    <text evidence="5">The sequence shown here is derived from an EMBL/GenBank/DDBJ whole genome shotgun (WGS) entry which is preliminary data.</text>
</comment>
<dbReference type="Gene3D" id="1.10.3290.10">
    <property type="entry name" value="Fido-like domain"/>
    <property type="match status" value="1"/>
</dbReference>
<name>A0A430APG0_9ENTE</name>
<dbReference type="GO" id="GO:0005524">
    <property type="term" value="F:ATP binding"/>
    <property type="evidence" value="ECO:0007669"/>
    <property type="project" value="UniProtKB-KW"/>
</dbReference>
<accession>A0A430APG0</accession>
<dbReference type="InterPro" id="IPR003812">
    <property type="entry name" value="Fido"/>
</dbReference>
<keyword evidence="2" id="KW-0547">Nucleotide-binding</keyword>
<evidence type="ECO:0000259" key="4">
    <source>
        <dbReference type="PROSITE" id="PS51459"/>
    </source>
</evidence>
<feature type="binding site" evidence="2">
    <location>
        <begin position="127"/>
        <end position="131"/>
    </location>
    <ligand>
        <name>ATP</name>
        <dbReference type="ChEBI" id="CHEBI:30616"/>
    </ligand>
</feature>
<dbReference type="OrthoDB" id="9813719at2"/>
<dbReference type="SUPFAM" id="SSF140931">
    <property type="entry name" value="Fic-like"/>
    <property type="match status" value="1"/>
</dbReference>
<evidence type="ECO:0000313" key="6">
    <source>
        <dbReference type="Proteomes" id="UP000286773"/>
    </source>
</evidence>
<dbReference type="Proteomes" id="UP000286773">
    <property type="component" value="Unassembled WGS sequence"/>
</dbReference>
<feature type="site" description="Important for autoinhibition of adenylyltransferase activity" evidence="3">
    <location>
        <position position="43"/>
    </location>
</feature>
<sequence length="258" mass="29611">MDFTYVTTLKNNLTKFKPLTDIEAAVLRHNERLNEIYNSNALEGNTITLNETRLILDDGITIAGKSMREHLEIVNLLEAIEYAEDIVKRKQCLTETVIKELHSLVYNKLGADTRDRGNYRRLPVEIVGSQHQPTLPQQIPYEMAKLIKWSQKEKEILHPVEYAAALHEKFAAIHPFIDGNGRTGRLLLNFALTEAGYPSVIVKADNESRLIYNNTLETAHVTGDLEPFTRYINELVENKLERMIDLLEKANAYDHIER</sequence>
<feature type="active site" evidence="1">
    <location>
        <position position="174"/>
    </location>
</feature>
<dbReference type="PANTHER" id="PTHR13504:SF38">
    <property type="entry name" value="FIDO DOMAIN-CONTAINING PROTEIN"/>
    <property type="match status" value="1"/>
</dbReference>
<evidence type="ECO:0000256" key="1">
    <source>
        <dbReference type="PIRSR" id="PIRSR640198-1"/>
    </source>
</evidence>
<dbReference type="PANTHER" id="PTHR13504">
    <property type="entry name" value="FIDO DOMAIN-CONTAINING PROTEIN DDB_G0283145"/>
    <property type="match status" value="1"/>
</dbReference>
<protein>
    <recommendedName>
        <fullName evidence="4">Fido domain-containing protein</fullName>
    </recommendedName>
</protein>
<dbReference type="RefSeq" id="WP_126814537.1">
    <property type="nucleotide sequence ID" value="NZ_NGKC01000015.1"/>
</dbReference>
<organism evidence="5 6">
    <name type="scientific">Vagococcus acidifermentans</name>
    <dbReference type="NCBI Taxonomy" id="564710"/>
    <lineage>
        <taxon>Bacteria</taxon>
        <taxon>Bacillati</taxon>
        <taxon>Bacillota</taxon>
        <taxon>Bacilli</taxon>
        <taxon>Lactobacillales</taxon>
        <taxon>Enterococcaceae</taxon>
        <taxon>Vagococcus</taxon>
    </lineage>
</organism>
<dbReference type="InterPro" id="IPR036597">
    <property type="entry name" value="Fido-like_dom_sf"/>
</dbReference>
<reference evidence="5 6" key="1">
    <citation type="submission" date="2017-05" db="EMBL/GenBank/DDBJ databases">
        <title>Vagococcus spp. assemblies.</title>
        <authorList>
            <person name="Gulvik C.A."/>
        </authorList>
    </citation>
    <scope>NUCLEOTIDE SEQUENCE [LARGE SCALE GENOMIC DNA]</scope>
    <source>
        <strain evidence="5 6">LMG 24798</strain>
    </source>
</reference>
<gene>
    <name evidence="5" type="ORF">CBF27_11705</name>
</gene>
<dbReference type="AlphaFoldDB" id="A0A430APG0"/>
<evidence type="ECO:0000256" key="3">
    <source>
        <dbReference type="PIRSR" id="PIRSR640198-3"/>
    </source>
</evidence>
<dbReference type="PROSITE" id="PS51459">
    <property type="entry name" value="FIDO"/>
    <property type="match status" value="1"/>
</dbReference>
<feature type="domain" description="Fido" evidence="4">
    <location>
        <begin position="93"/>
        <end position="234"/>
    </location>
</feature>
<feature type="binding site" evidence="2">
    <location>
        <begin position="178"/>
        <end position="185"/>
    </location>
    <ligand>
        <name>ATP</name>
        <dbReference type="ChEBI" id="CHEBI:30616"/>
    </ligand>
</feature>
<dbReference type="InterPro" id="IPR040198">
    <property type="entry name" value="Fido_containing"/>
</dbReference>
<dbReference type="EMBL" id="NGKC01000015">
    <property type="protein sequence ID" value="RSU09955.1"/>
    <property type="molecule type" value="Genomic_DNA"/>
</dbReference>
<dbReference type="Pfam" id="PF02661">
    <property type="entry name" value="Fic"/>
    <property type="match status" value="1"/>
</dbReference>
<keyword evidence="2" id="KW-0067">ATP-binding</keyword>
<evidence type="ECO:0000256" key="2">
    <source>
        <dbReference type="PIRSR" id="PIRSR640198-2"/>
    </source>
</evidence>
<proteinExistence type="predicted"/>
<evidence type="ECO:0000313" key="5">
    <source>
        <dbReference type="EMBL" id="RSU09955.1"/>
    </source>
</evidence>